<dbReference type="InterPro" id="IPR001214">
    <property type="entry name" value="SET_dom"/>
</dbReference>
<evidence type="ECO:0000313" key="4">
    <source>
        <dbReference type="Proteomes" id="UP000277204"/>
    </source>
</evidence>
<dbReference type="SUPFAM" id="SSF57903">
    <property type="entry name" value="FYVE/PHD zinc finger"/>
    <property type="match status" value="1"/>
</dbReference>
<dbReference type="AlphaFoldDB" id="A0A183MW75"/>
<dbReference type="GO" id="GO:0034967">
    <property type="term" value="C:Set3 complex"/>
    <property type="evidence" value="ECO:0007669"/>
    <property type="project" value="TreeGrafter"/>
</dbReference>
<dbReference type="STRING" id="48269.A0A183MW75"/>
<accession>A0A183MW75</accession>
<dbReference type="InterPro" id="IPR013083">
    <property type="entry name" value="Znf_RING/FYVE/PHD"/>
</dbReference>
<proteinExistence type="predicted"/>
<keyword evidence="1" id="KW-0156">Chromatin regulator</keyword>
<dbReference type="Pfam" id="PF00856">
    <property type="entry name" value="SET"/>
    <property type="match status" value="1"/>
</dbReference>
<dbReference type="CDD" id="cd10529">
    <property type="entry name" value="SET_SETD5-like"/>
    <property type="match status" value="1"/>
</dbReference>
<reference evidence="3 4" key="1">
    <citation type="submission" date="2018-11" db="EMBL/GenBank/DDBJ databases">
        <authorList>
            <consortium name="Pathogen Informatics"/>
        </authorList>
    </citation>
    <scope>NUCLEOTIDE SEQUENCE [LARGE SCALE GENOMIC DNA]</scope>
    <source>
        <strain evidence="3 4">Zambia</strain>
    </source>
</reference>
<dbReference type="Gene3D" id="3.30.40.10">
    <property type="entry name" value="Zinc/RING finger domain, C3HC4 (zinc finger)"/>
    <property type="match status" value="1"/>
</dbReference>
<dbReference type="PANTHER" id="PTHR46462">
    <property type="entry name" value="UPSET, ISOFORM A"/>
    <property type="match status" value="1"/>
</dbReference>
<evidence type="ECO:0000256" key="2">
    <source>
        <dbReference type="SAM" id="MobiDB-lite"/>
    </source>
</evidence>
<feature type="region of interest" description="Disordered" evidence="2">
    <location>
        <begin position="454"/>
        <end position="580"/>
    </location>
</feature>
<feature type="compositionally biased region" description="Polar residues" evidence="2">
    <location>
        <begin position="498"/>
        <end position="511"/>
    </location>
</feature>
<name>A0A183MW75_9TREM</name>
<dbReference type="InterPro" id="IPR011011">
    <property type="entry name" value="Znf_FYVE_PHD"/>
</dbReference>
<dbReference type="PANTHER" id="PTHR46462:SF3">
    <property type="entry name" value="UPSET, ISOFORM A"/>
    <property type="match status" value="1"/>
</dbReference>
<dbReference type="PROSITE" id="PS50280">
    <property type="entry name" value="SET"/>
    <property type="match status" value="1"/>
</dbReference>
<feature type="compositionally biased region" description="Polar residues" evidence="2">
    <location>
        <begin position="957"/>
        <end position="981"/>
    </location>
</feature>
<dbReference type="GO" id="GO:0006325">
    <property type="term" value="P:chromatin organization"/>
    <property type="evidence" value="ECO:0007669"/>
    <property type="project" value="UniProtKB-KW"/>
</dbReference>
<evidence type="ECO:0000313" key="3">
    <source>
        <dbReference type="EMBL" id="VDP35082.1"/>
    </source>
</evidence>
<dbReference type="InterPro" id="IPR046341">
    <property type="entry name" value="SET_dom_sf"/>
</dbReference>
<dbReference type="EMBL" id="UZAI01018254">
    <property type="protein sequence ID" value="VDP35082.1"/>
    <property type="molecule type" value="Genomic_DNA"/>
</dbReference>
<dbReference type="GO" id="GO:0070210">
    <property type="term" value="C:Rpd3L-Expanded complex"/>
    <property type="evidence" value="ECO:0007669"/>
    <property type="project" value="TreeGrafter"/>
</dbReference>
<keyword evidence="4" id="KW-1185">Reference proteome</keyword>
<dbReference type="GO" id="GO:0006355">
    <property type="term" value="P:regulation of DNA-templated transcription"/>
    <property type="evidence" value="ECO:0007669"/>
    <property type="project" value="TreeGrafter"/>
</dbReference>
<evidence type="ECO:0000256" key="1">
    <source>
        <dbReference type="ARBA" id="ARBA00022853"/>
    </source>
</evidence>
<dbReference type="Gene3D" id="2.170.270.10">
    <property type="entry name" value="SET domain"/>
    <property type="match status" value="1"/>
</dbReference>
<dbReference type="Proteomes" id="UP000277204">
    <property type="component" value="Unassembled WGS sequence"/>
</dbReference>
<protein>
    <submittedName>
        <fullName evidence="3">Uncharacterized protein</fullName>
    </submittedName>
</protein>
<dbReference type="SUPFAM" id="SSF82199">
    <property type="entry name" value="SET domain"/>
    <property type="match status" value="1"/>
</dbReference>
<sequence length="1030" mass="114180">MDIRRRTTYLSRGADGRPSHNYSSFFQSAQKKYCNADPESGIRLVGPMFELTACVELKGDEEDFETMYPDTSLSFGPTICSFGLKYNDHNYALPSGLTPPSMAPHLMDLQVPKNKFSDTKLNNLCSKNLFAQKSGCKLGAEDNGQKHNADKRFDRQSSLTFKRSTLEGNGMYSSDGKKHSSGLWYSKSIDLDDKSLADSDSKDQYIPSRFGSQISNYEQMELRCEPELKVIEVPEELAVSPSQLSDLDSDTSEVDYIAKIVIPSSDGSYIQPAVDNAWVGNNVWADVRCVCGHSQPKSGLIRCPKCSTCQHVQCMESYYNVTMPRLSDGYTCNVCGNENTEFQGTSNQSSDTTTNANASKDCVALNDDTTNFIDAANNSSIKLTQSSDGNIGAQYVEVAADRAKRLGLLSNNCKLDADGSTFSGSWSSHSVVKEHDTTGRSSWSSVNWEKLNEISRSGRRHHGDTDVNLRMPSPPRASKRKQDLTSTSYNDTEVAAADSSSEQNSNTTVILPNSGDESSSVDVTPSSTPSNTPMKPGTLPLTPVTPTSTPGGTLTPGSGYSSSSGVEGSPRRHRLGIDRSTNKVRRVLFSDGSNSTKRRFDARTNPLGAAWAKDYQEAENNVYTKALLERIQSRISASVERNHKIPPACLTRSSLCRVVLFDHNDKGLEASIRLAPNEVVTEVRGHFLLMEEYEHYVDPVSDYNRYVMFYRGFGDRTVVIDSSQYGNSARFVRRSCIPNCRLEHYVVQNKLKIVIRTSVEVMPGTELTIPFDLDYRACRYPLDCACARSRCPVLKWRRKLLRNKVVPNLDYSKYIESQLRVLSKPLSQESPTNRSFDSSSLTASPLVKTSATSNSAMNQPIGLSPNVNYNLYNIKSSPGTFRREVELPIHDCDSLVAEKTNQSDLDLNNTEHLDSSVSLNCASSSTIINQRESSEQVNSDLIDSENKNVTESDFVTDENQIPETSQPVDLSAESNSRTSSTKIKDSSFRKNQNTSEEKLVRFCYCIVLLALIQNVLSLDSFIVKYQLTSE</sequence>
<gene>
    <name evidence="3" type="ORF">SMRZ_LOCUS20300</name>
</gene>
<feature type="region of interest" description="Disordered" evidence="2">
    <location>
        <begin position="957"/>
        <end position="990"/>
    </location>
</feature>
<feature type="compositionally biased region" description="Low complexity" evidence="2">
    <location>
        <begin position="516"/>
        <end position="568"/>
    </location>
</feature>
<organism evidence="3 4">
    <name type="scientific">Schistosoma margrebowiei</name>
    <dbReference type="NCBI Taxonomy" id="48269"/>
    <lineage>
        <taxon>Eukaryota</taxon>
        <taxon>Metazoa</taxon>
        <taxon>Spiralia</taxon>
        <taxon>Lophotrochozoa</taxon>
        <taxon>Platyhelminthes</taxon>
        <taxon>Trematoda</taxon>
        <taxon>Digenea</taxon>
        <taxon>Strigeidida</taxon>
        <taxon>Schistosomatoidea</taxon>
        <taxon>Schistosomatidae</taxon>
        <taxon>Schistosoma</taxon>
    </lineage>
</organism>
<dbReference type="SMART" id="SM00317">
    <property type="entry name" value="SET"/>
    <property type="match status" value="1"/>
</dbReference>